<gene>
    <name evidence="1" type="ORF">IAC47_00290</name>
</gene>
<comment type="caution">
    <text evidence="1">The sequence shown here is derived from an EMBL/GenBank/DDBJ whole genome shotgun (WGS) entry which is preliminary data.</text>
</comment>
<dbReference type="AlphaFoldDB" id="A0A9D1REM3"/>
<dbReference type="InterPro" id="IPR035986">
    <property type="entry name" value="PKD_dom_sf"/>
</dbReference>
<dbReference type="Gene3D" id="2.60.40.10">
    <property type="entry name" value="Immunoglobulins"/>
    <property type="match status" value="1"/>
</dbReference>
<dbReference type="SUPFAM" id="SSF49299">
    <property type="entry name" value="PKD domain"/>
    <property type="match status" value="1"/>
</dbReference>
<dbReference type="Proteomes" id="UP000824267">
    <property type="component" value="Unassembled WGS sequence"/>
</dbReference>
<feature type="non-terminal residue" evidence="1">
    <location>
        <position position="1"/>
    </location>
</feature>
<protein>
    <submittedName>
        <fullName evidence="1">Gliding motility-associated C-terminal domain-containing protein</fullName>
    </submittedName>
</protein>
<proteinExistence type="predicted"/>
<sequence>TVDVQEIPTVQASEDKLICEEETAQISVTGDASRYIWETLDPQVNGSNQTSLVVSPKGTTKYTVHAYNEINCHNSDEVMVVVQAKPTPVINLDPGVIDALDPVVILTDASSGNTSREWTISDGTTSTDEQFLHRFELSDTSMRFDIKLVAVSENGCIDSTSTFIRVKRDHYLWAPTGIYLHDTDQRNREFRLWIDNIVEYDLMIFNRYGEMIFRTNNIEQAWDCTYKGETVPQGVYTWIVKYRHNDAPNREESQKGTFMIYN</sequence>
<evidence type="ECO:0000313" key="1">
    <source>
        <dbReference type="EMBL" id="HIW86703.1"/>
    </source>
</evidence>
<dbReference type="Pfam" id="PF13585">
    <property type="entry name" value="CHU_C"/>
    <property type="match status" value="1"/>
</dbReference>
<name>A0A9D1REM3_9BACT</name>
<organism evidence="1 2">
    <name type="scientific">Candidatus Onthomorpha intestinigallinarum</name>
    <dbReference type="NCBI Taxonomy" id="2840880"/>
    <lineage>
        <taxon>Bacteria</taxon>
        <taxon>Pseudomonadati</taxon>
        <taxon>Bacteroidota</taxon>
        <taxon>Bacteroidia</taxon>
        <taxon>Bacteroidales</taxon>
        <taxon>Candidatus Onthomorpha</taxon>
    </lineage>
</organism>
<evidence type="ECO:0000313" key="2">
    <source>
        <dbReference type="Proteomes" id="UP000824267"/>
    </source>
</evidence>
<dbReference type="InterPro" id="IPR013783">
    <property type="entry name" value="Ig-like_fold"/>
</dbReference>
<accession>A0A9D1REM3</accession>
<reference evidence="1" key="2">
    <citation type="submission" date="2021-04" db="EMBL/GenBank/DDBJ databases">
        <authorList>
            <person name="Gilroy R."/>
        </authorList>
    </citation>
    <scope>NUCLEOTIDE SEQUENCE</scope>
    <source>
        <strain evidence="1">Gambia16-930</strain>
    </source>
</reference>
<dbReference type="EMBL" id="DXGG01000011">
    <property type="protein sequence ID" value="HIW86703.1"/>
    <property type="molecule type" value="Genomic_DNA"/>
</dbReference>
<reference evidence="1" key="1">
    <citation type="journal article" date="2021" name="PeerJ">
        <title>Extensive microbial diversity within the chicken gut microbiome revealed by metagenomics and culture.</title>
        <authorList>
            <person name="Gilroy R."/>
            <person name="Ravi A."/>
            <person name="Getino M."/>
            <person name="Pursley I."/>
            <person name="Horton D.L."/>
            <person name="Alikhan N.F."/>
            <person name="Baker D."/>
            <person name="Gharbi K."/>
            <person name="Hall N."/>
            <person name="Watson M."/>
            <person name="Adriaenssens E.M."/>
            <person name="Foster-Nyarko E."/>
            <person name="Jarju S."/>
            <person name="Secka A."/>
            <person name="Antonio M."/>
            <person name="Oren A."/>
            <person name="Chaudhuri R.R."/>
            <person name="La Ragione R."/>
            <person name="Hildebrand F."/>
            <person name="Pallen M.J."/>
        </authorList>
    </citation>
    <scope>NUCLEOTIDE SEQUENCE</scope>
    <source>
        <strain evidence="1">Gambia16-930</strain>
    </source>
</reference>